<dbReference type="EMBL" id="JAIBOA010000002">
    <property type="protein sequence ID" value="MBW8481680.1"/>
    <property type="molecule type" value="Genomic_DNA"/>
</dbReference>
<dbReference type="InterPro" id="IPR011009">
    <property type="entry name" value="Kinase-like_dom_sf"/>
</dbReference>
<accession>A0ABS7FNV6</accession>
<dbReference type="SMART" id="SM00220">
    <property type="entry name" value="S_TKc"/>
    <property type="match status" value="1"/>
</dbReference>
<evidence type="ECO:0000256" key="7">
    <source>
        <dbReference type="PROSITE-ProRule" id="PRU10141"/>
    </source>
</evidence>
<feature type="binding site" evidence="7">
    <location>
        <position position="41"/>
    </location>
    <ligand>
        <name>ATP</name>
        <dbReference type="ChEBI" id="CHEBI:30616"/>
    </ligand>
</feature>
<keyword evidence="4 7" id="KW-0547">Nucleotide-binding</keyword>
<reference evidence="10 11" key="1">
    <citation type="submission" date="2021-07" db="EMBL/GenBank/DDBJ databases">
        <title>Actinomadura sp. PM05-2 isolated from lichen.</title>
        <authorList>
            <person name="Somphong A."/>
            <person name="Phongsopitanun W."/>
            <person name="Tanasupawat S."/>
            <person name="Peongsungnone V."/>
        </authorList>
    </citation>
    <scope>NUCLEOTIDE SEQUENCE [LARGE SCALE GENOMIC DNA]</scope>
    <source>
        <strain evidence="10 11">PM05-2</strain>
    </source>
</reference>
<dbReference type="Proteomes" id="UP000774570">
    <property type="component" value="Unassembled WGS sequence"/>
</dbReference>
<dbReference type="PROSITE" id="PS00107">
    <property type="entry name" value="PROTEIN_KINASE_ATP"/>
    <property type="match status" value="1"/>
</dbReference>
<dbReference type="PANTHER" id="PTHR43671">
    <property type="entry name" value="SERINE/THREONINE-PROTEIN KINASE NEK"/>
    <property type="match status" value="1"/>
</dbReference>
<evidence type="ECO:0000256" key="2">
    <source>
        <dbReference type="ARBA" id="ARBA00012513"/>
    </source>
</evidence>
<keyword evidence="10" id="KW-0723">Serine/threonine-protein kinase</keyword>
<dbReference type="InterPro" id="IPR000719">
    <property type="entry name" value="Prot_kinase_dom"/>
</dbReference>
<dbReference type="InterPro" id="IPR050660">
    <property type="entry name" value="NEK_Ser/Thr_kinase"/>
</dbReference>
<dbReference type="RefSeq" id="WP_220163533.1">
    <property type="nucleotide sequence ID" value="NZ_JAIBOA010000002.1"/>
</dbReference>
<organism evidence="10 11">
    <name type="scientific">Actinomadura parmotrematis</name>
    <dbReference type="NCBI Taxonomy" id="2864039"/>
    <lineage>
        <taxon>Bacteria</taxon>
        <taxon>Bacillati</taxon>
        <taxon>Actinomycetota</taxon>
        <taxon>Actinomycetes</taxon>
        <taxon>Streptosporangiales</taxon>
        <taxon>Thermomonosporaceae</taxon>
        <taxon>Actinomadura</taxon>
    </lineage>
</organism>
<feature type="compositionally biased region" description="Low complexity" evidence="8">
    <location>
        <begin position="391"/>
        <end position="410"/>
    </location>
</feature>
<feature type="compositionally biased region" description="Low complexity" evidence="8">
    <location>
        <begin position="420"/>
        <end position="433"/>
    </location>
</feature>
<name>A0ABS7FNV6_9ACTN</name>
<dbReference type="GO" id="GO:0004674">
    <property type="term" value="F:protein serine/threonine kinase activity"/>
    <property type="evidence" value="ECO:0007669"/>
    <property type="project" value="UniProtKB-KW"/>
</dbReference>
<feature type="region of interest" description="Disordered" evidence="8">
    <location>
        <begin position="289"/>
        <end position="326"/>
    </location>
</feature>
<dbReference type="PANTHER" id="PTHR43671:SF13">
    <property type="entry name" value="SERINE_THREONINE-PROTEIN KINASE NEK2"/>
    <property type="match status" value="1"/>
</dbReference>
<evidence type="ECO:0000256" key="4">
    <source>
        <dbReference type="ARBA" id="ARBA00022741"/>
    </source>
</evidence>
<keyword evidence="11" id="KW-1185">Reference proteome</keyword>
<proteinExistence type="inferred from homology"/>
<feature type="domain" description="Protein kinase" evidence="9">
    <location>
        <begin position="12"/>
        <end position="278"/>
    </location>
</feature>
<dbReference type="Pfam" id="PF00069">
    <property type="entry name" value="Pkinase"/>
    <property type="match status" value="1"/>
</dbReference>
<feature type="region of interest" description="Disordered" evidence="8">
    <location>
        <begin position="375"/>
        <end position="444"/>
    </location>
</feature>
<evidence type="ECO:0000256" key="8">
    <source>
        <dbReference type="SAM" id="MobiDB-lite"/>
    </source>
</evidence>
<dbReference type="CDD" id="cd14014">
    <property type="entry name" value="STKc_PknB_like"/>
    <property type="match status" value="1"/>
</dbReference>
<dbReference type="InterPro" id="IPR008271">
    <property type="entry name" value="Ser/Thr_kinase_AS"/>
</dbReference>
<gene>
    <name evidence="10" type="ORF">K1Y72_04800</name>
</gene>
<evidence type="ECO:0000313" key="10">
    <source>
        <dbReference type="EMBL" id="MBW8481680.1"/>
    </source>
</evidence>
<keyword evidence="3" id="KW-0808">Transferase</keyword>
<comment type="caution">
    <text evidence="10">The sequence shown here is derived from an EMBL/GenBank/DDBJ whole genome shotgun (WGS) entry which is preliminary data.</text>
</comment>
<sequence>MTEHGGPLGSRYLLTERIGRGGMGVVWRALDRETGAERAVKVLRAELAEDPDALTRFVRERTALLRVRHPGVVAVHDLVVDGGRLALVMDLVVGEDLGAYRARRGGRLPPPEAAWLAAQVAEALVAVHATGLVHRDLKPANVLLDHGRGGEAPVRLADFGVAHIASGPELTASGQLVGTPTYMAPEVLRGQALSPAADVYAAGVTLYELLAGRAPFRGADLAAVLRGHLDDPLPPVPGLPAELWTLLEQSLTKEPAARIGAHALGQGLSAFARAHRAVPFALAPLPERPAPPPAPSWTPVPAGGTVPGTATHPQAPPMPPAPARRRRGGLLLGAGAALTAVALAAGVTLALASGGDGSGSGDGDRTPVANERRAALGQGGGKGGGKGGASGSPARAGRTPGASPSGTPSGSPGGARSKKPSASAKPSRPAAARTPKDTGWLCGPRTSADARGHYTTACIRTDGERVYLKATLDPVASRNDAKLIASNHMQIVLVLKTADTQSSVQYFTSPACTSLVCSFSASTVPARHAYRTLSKIYYQNVFQGTGQESPAVTF</sequence>
<evidence type="ECO:0000313" key="11">
    <source>
        <dbReference type="Proteomes" id="UP000774570"/>
    </source>
</evidence>
<dbReference type="Gene3D" id="1.10.510.10">
    <property type="entry name" value="Transferase(Phosphotransferase) domain 1"/>
    <property type="match status" value="1"/>
</dbReference>
<evidence type="ECO:0000256" key="1">
    <source>
        <dbReference type="ARBA" id="ARBA00010886"/>
    </source>
</evidence>
<dbReference type="InterPro" id="IPR017441">
    <property type="entry name" value="Protein_kinase_ATP_BS"/>
</dbReference>
<keyword evidence="6 7" id="KW-0067">ATP-binding</keyword>
<dbReference type="Gene3D" id="3.30.200.20">
    <property type="entry name" value="Phosphorylase Kinase, domain 1"/>
    <property type="match status" value="1"/>
</dbReference>
<comment type="similarity">
    <text evidence="1">Belongs to the protein kinase superfamily. NEK Ser/Thr protein kinase family. NIMA subfamily.</text>
</comment>
<feature type="compositionally biased region" description="Pro residues" evidence="8">
    <location>
        <begin position="289"/>
        <end position="298"/>
    </location>
</feature>
<protein>
    <recommendedName>
        <fullName evidence="2">non-specific serine/threonine protein kinase</fullName>
        <ecNumber evidence="2">2.7.11.1</ecNumber>
    </recommendedName>
</protein>
<dbReference type="PROSITE" id="PS00108">
    <property type="entry name" value="PROTEIN_KINASE_ST"/>
    <property type="match status" value="1"/>
</dbReference>
<evidence type="ECO:0000256" key="6">
    <source>
        <dbReference type="ARBA" id="ARBA00022840"/>
    </source>
</evidence>
<keyword evidence="5 10" id="KW-0418">Kinase</keyword>
<evidence type="ECO:0000256" key="3">
    <source>
        <dbReference type="ARBA" id="ARBA00022679"/>
    </source>
</evidence>
<feature type="compositionally biased region" description="Gly residues" evidence="8">
    <location>
        <begin position="377"/>
        <end position="390"/>
    </location>
</feature>
<dbReference type="EC" id="2.7.11.1" evidence="2"/>
<dbReference type="PROSITE" id="PS50011">
    <property type="entry name" value="PROTEIN_KINASE_DOM"/>
    <property type="match status" value="1"/>
</dbReference>
<evidence type="ECO:0000259" key="9">
    <source>
        <dbReference type="PROSITE" id="PS50011"/>
    </source>
</evidence>
<evidence type="ECO:0000256" key="5">
    <source>
        <dbReference type="ARBA" id="ARBA00022777"/>
    </source>
</evidence>
<dbReference type="SUPFAM" id="SSF56112">
    <property type="entry name" value="Protein kinase-like (PK-like)"/>
    <property type="match status" value="1"/>
</dbReference>